<sequence length="402" mass="45194">MTSSSVTQKQGKYRGKVGVSSSRGKLRLTVPKSVSGKPGSFLSLGLIDNPENRKVALAKAALLESDILYERVDPTLDRYRVLKSVAVLNPPSIIEVYSLGSLYSDYTESKKGRVRPGTYKNGYLVNLSHIKKSPYFDINVLDVSDVSYAQKIADWASQTLTIGTGKRLIVQLNACFDWGIKLGKLKLKKSPFSEIEKQFEAKQRKTDENWTNLAFTAKERDRILNYLKQDSKGCIYYGYTAFCFYTGARPGEVRALTWDDITPNCTHINFNKEIVDGKGGRVTVQGLKTEEKRLFPINEQLRQILIEQKKQATNSDNLVFTSLMGCPVNPSGYFRPKIWRPTLAALNIAYRKPYCTRHTFITLCLESGMPVKDLAKLVGNSVNIIHKHYAGVNVRMLTVPTL</sequence>
<feature type="compositionally biased region" description="Polar residues" evidence="4">
    <location>
        <begin position="1"/>
        <end position="10"/>
    </location>
</feature>
<comment type="caution">
    <text evidence="6">The sequence shown here is derived from an EMBL/GenBank/DDBJ whole genome shotgun (WGS) entry which is preliminary data.</text>
</comment>
<dbReference type="InterPro" id="IPR002104">
    <property type="entry name" value="Integrase_catalytic"/>
</dbReference>
<evidence type="ECO:0000256" key="3">
    <source>
        <dbReference type="ARBA" id="ARBA00023172"/>
    </source>
</evidence>
<dbReference type="Pfam" id="PF00589">
    <property type="entry name" value="Phage_integrase"/>
    <property type="match status" value="1"/>
</dbReference>
<evidence type="ECO:0000256" key="4">
    <source>
        <dbReference type="SAM" id="MobiDB-lite"/>
    </source>
</evidence>
<evidence type="ECO:0000256" key="1">
    <source>
        <dbReference type="ARBA" id="ARBA00008857"/>
    </source>
</evidence>
<dbReference type="InterPro" id="IPR011010">
    <property type="entry name" value="DNA_brk_join_enz"/>
</dbReference>
<evidence type="ECO:0000259" key="5">
    <source>
        <dbReference type="PROSITE" id="PS51898"/>
    </source>
</evidence>
<dbReference type="PANTHER" id="PTHR30349">
    <property type="entry name" value="PHAGE INTEGRASE-RELATED"/>
    <property type="match status" value="1"/>
</dbReference>
<proteinExistence type="inferred from homology"/>
<dbReference type="CDD" id="cd01189">
    <property type="entry name" value="INT_ICEBs1_C_like"/>
    <property type="match status" value="1"/>
</dbReference>
<comment type="similarity">
    <text evidence="1">Belongs to the 'phage' integrase family.</text>
</comment>
<dbReference type="PROSITE" id="PS51898">
    <property type="entry name" value="TYR_RECOMBINASE"/>
    <property type="match status" value="1"/>
</dbReference>
<keyword evidence="7" id="KW-1185">Reference proteome</keyword>
<keyword evidence="3" id="KW-0233">DNA recombination</keyword>
<dbReference type="EMBL" id="JAYGHT010000129">
    <property type="protein sequence ID" value="MEA5520955.1"/>
    <property type="molecule type" value="Genomic_DNA"/>
</dbReference>
<dbReference type="Proteomes" id="UP001301728">
    <property type="component" value="Unassembled WGS sequence"/>
</dbReference>
<dbReference type="InterPro" id="IPR013762">
    <property type="entry name" value="Integrase-like_cat_sf"/>
</dbReference>
<dbReference type="RefSeq" id="WP_049558035.1">
    <property type="nucleotide sequence ID" value="NZ_JAYGHT010000129.1"/>
</dbReference>
<reference evidence="6 7" key="1">
    <citation type="submission" date="2023-12" db="EMBL/GenBank/DDBJ databases">
        <title>Baltic Sea Cyanobacteria.</title>
        <authorList>
            <person name="Delbaje E."/>
            <person name="Fewer D.P."/>
            <person name="Shishido T.K."/>
        </authorList>
    </citation>
    <scope>NUCLEOTIDE SEQUENCE [LARGE SCALE GENOMIC DNA]</scope>
    <source>
        <strain evidence="6 7">CCNP 1315</strain>
    </source>
</reference>
<accession>A0ABU5U1A0</accession>
<feature type="domain" description="Tyr recombinase" evidence="5">
    <location>
        <begin position="208"/>
        <end position="402"/>
    </location>
</feature>
<evidence type="ECO:0000256" key="2">
    <source>
        <dbReference type="ARBA" id="ARBA00023125"/>
    </source>
</evidence>
<dbReference type="SUPFAM" id="SSF56349">
    <property type="entry name" value="DNA breaking-rejoining enzymes"/>
    <property type="match status" value="1"/>
</dbReference>
<protein>
    <submittedName>
        <fullName evidence="6">Site-specific integrase</fullName>
    </submittedName>
</protein>
<dbReference type="InterPro" id="IPR050090">
    <property type="entry name" value="Tyrosine_recombinase_XerCD"/>
</dbReference>
<dbReference type="PANTHER" id="PTHR30349:SF41">
    <property type="entry name" value="INTEGRASE_RECOMBINASE PROTEIN MJ0367-RELATED"/>
    <property type="match status" value="1"/>
</dbReference>
<evidence type="ECO:0000313" key="7">
    <source>
        <dbReference type="Proteomes" id="UP001301728"/>
    </source>
</evidence>
<gene>
    <name evidence="6" type="ORF">VB854_18620</name>
</gene>
<organism evidence="6 7">
    <name type="scientific">Limnoraphis robusta CCNP1315</name>
    <dbReference type="NCBI Taxonomy" id="3110306"/>
    <lineage>
        <taxon>Bacteria</taxon>
        <taxon>Bacillati</taxon>
        <taxon>Cyanobacteriota</taxon>
        <taxon>Cyanophyceae</taxon>
        <taxon>Oscillatoriophycideae</taxon>
        <taxon>Oscillatoriales</taxon>
        <taxon>Sirenicapillariaceae</taxon>
        <taxon>Limnoraphis</taxon>
    </lineage>
</organism>
<evidence type="ECO:0000313" key="6">
    <source>
        <dbReference type="EMBL" id="MEA5520955.1"/>
    </source>
</evidence>
<keyword evidence="2" id="KW-0238">DNA-binding</keyword>
<name>A0ABU5U1A0_9CYAN</name>
<feature type="region of interest" description="Disordered" evidence="4">
    <location>
        <begin position="1"/>
        <end position="20"/>
    </location>
</feature>
<dbReference type="Gene3D" id="1.10.443.10">
    <property type="entry name" value="Intergrase catalytic core"/>
    <property type="match status" value="1"/>
</dbReference>